<reference evidence="2 3" key="1">
    <citation type="journal article" date="2020" name="Biotechnol. Biofuels">
        <title>New insights from the biogas microbiome by comprehensive genome-resolved metagenomics of nearly 1600 species originating from multiple anaerobic digesters.</title>
        <authorList>
            <person name="Campanaro S."/>
            <person name="Treu L."/>
            <person name="Rodriguez-R L.M."/>
            <person name="Kovalovszki A."/>
            <person name="Ziels R.M."/>
            <person name="Maus I."/>
            <person name="Zhu X."/>
            <person name="Kougias P.G."/>
            <person name="Basile A."/>
            <person name="Luo G."/>
            <person name="Schluter A."/>
            <person name="Konstantinidis K.T."/>
            <person name="Angelidaki I."/>
        </authorList>
    </citation>
    <scope>NUCLEOTIDE SEQUENCE [LARGE SCALE GENOMIC DNA]</scope>
    <source>
        <strain evidence="2">AS22ysBPME_79</strain>
    </source>
</reference>
<proteinExistence type="predicted"/>
<dbReference type="EMBL" id="JAAZKV010000011">
    <property type="protein sequence ID" value="NMA44475.1"/>
    <property type="molecule type" value="Genomic_DNA"/>
</dbReference>
<protein>
    <submittedName>
        <fullName evidence="2">Uncharacterized protein</fullName>
    </submittedName>
</protein>
<accession>A0A7K4BZ48</accession>
<evidence type="ECO:0000256" key="1">
    <source>
        <dbReference type="SAM" id="Coils"/>
    </source>
</evidence>
<feature type="coiled-coil region" evidence="1">
    <location>
        <begin position="52"/>
        <end position="86"/>
    </location>
</feature>
<evidence type="ECO:0000313" key="2">
    <source>
        <dbReference type="EMBL" id="NMA44475.1"/>
    </source>
</evidence>
<dbReference type="Proteomes" id="UP000526302">
    <property type="component" value="Unassembled WGS sequence"/>
</dbReference>
<sequence>MTDHDLSNYDSQKLLNDLNAVKRISPEFNTLSMDMQEIMKESSNPAFLAALLYRLTKEREETNQILKRLEEKFAKIQELLQNQTNTSSNPNTEDNILSEPDQHIMQLVSTVGMVSAQDVQLRLSYKNSNAASQRLNNLVRRGHLKRIRSGKRVMFMPQHPNKA</sequence>
<dbReference type="InterPro" id="IPR036390">
    <property type="entry name" value="WH_DNA-bd_sf"/>
</dbReference>
<keyword evidence="1" id="KW-0175">Coiled coil</keyword>
<evidence type="ECO:0000313" key="3">
    <source>
        <dbReference type="Proteomes" id="UP000526302"/>
    </source>
</evidence>
<dbReference type="AlphaFoldDB" id="A0A7K4BZ48"/>
<dbReference type="SUPFAM" id="SSF46785">
    <property type="entry name" value="Winged helix' DNA-binding domain"/>
    <property type="match status" value="1"/>
</dbReference>
<organism evidence="2 3">
    <name type="scientific">Candidatus Iainarchaeum sp</name>
    <dbReference type="NCBI Taxonomy" id="3101447"/>
    <lineage>
        <taxon>Archaea</taxon>
        <taxon>Candidatus Iainarchaeota</taxon>
        <taxon>Candidatus Iainarchaeia</taxon>
        <taxon>Candidatus Iainarchaeales</taxon>
        <taxon>Candidatus Iainarchaeaceae</taxon>
        <taxon>Candidatus Iainarchaeum</taxon>
    </lineage>
</organism>
<name>A0A7K4BZ48_9ARCH</name>
<comment type="caution">
    <text evidence="2">The sequence shown here is derived from an EMBL/GenBank/DDBJ whole genome shotgun (WGS) entry which is preliminary data.</text>
</comment>
<gene>
    <name evidence="2" type="ORF">GX950_01525</name>
</gene>